<evidence type="ECO:0000313" key="4">
    <source>
        <dbReference type="Proteomes" id="UP000199140"/>
    </source>
</evidence>
<gene>
    <name evidence="1" type="ORF">MCBMB27_01996</name>
    <name evidence="2" type="ORF">SAMN05192567_11413</name>
</gene>
<dbReference type="RefSeq" id="WP_075380286.1">
    <property type="nucleotide sequence ID" value="NZ_CP015367.1"/>
</dbReference>
<protein>
    <submittedName>
        <fullName evidence="2">Uncharacterized protein</fullName>
    </submittedName>
</protein>
<proteinExistence type="predicted"/>
<keyword evidence="3" id="KW-1185">Reference proteome</keyword>
<reference evidence="2 4" key="2">
    <citation type="submission" date="2016-10" db="EMBL/GenBank/DDBJ databases">
        <authorList>
            <person name="Varghese N."/>
            <person name="Submissions S."/>
        </authorList>
    </citation>
    <scope>NUCLEOTIDE SEQUENCE [LARGE SCALE GENOMIC DNA]</scope>
    <source>
        <strain evidence="2 4">CBMB27</strain>
    </source>
</reference>
<dbReference type="Proteomes" id="UP000199140">
    <property type="component" value="Unassembled WGS sequence"/>
</dbReference>
<reference evidence="1 3" key="1">
    <citation type="submission" date="2016-04" db="EMBL/GenBank/DDBJ databases">
        <title>Complete genome sequencing and analysis of CBMB27, Methylobacterium phyllosphaerae isolated from leaf tissues of rice (Oryza sativa L.).</title>
        <authorList>
            <person name="Lee Y."/>
            <person name="Hwangbo K."/>
            <person name="Chung H."/>
            <person name="Yoo J."/>
            <person name="Kim K.Y."/>
            <person name="Sa T.M."/>
            <person name="Um Y."/>
            <person name="Madhaiyan M."/>
        </authorList>
    </citation>
    <scope>NUCLEOTIDE SEQUENCE [LARGE SCALE GENOMIC DNA]</scope>
    <source>
        <strain evidence="1 3">CBMB27</strain>
    </source>
</reference>
<dbReference type="EMBL" id="FOPK01000014">
    <property type="protein sequence ID" value="SFH10556.1"/>
    <property type="molecule type" value="Genomic_DNA"/>
</dbReference>
<evidence type="ECO:0000313" key="1">
    <source>
        <dbReference type="EMBL" id="APT31287.1"/>
    </source>
</evidence>
<evidence type="ECO:0000313" key="2">
    <source>
        <dbReference type="EMBL" id="SFH10556.1"/>
    </source>
</evidence>
<evidence type="ECO:0000313" key="3">
    <source>
        <dbReference type="Proteomes" id="UP000185487"/>
    </source>
</evidence>
<sequence>MTTGPASAVETLLRAQMADPACTWSLGSYGAGAVFARDPDEAARPLENGGIGIVTARGALALVVPPDLRPFAYETGFNDGWSQAVALCLPEAACAMGGRTVLTELGPDAAAIRPQDRAASLFDLGLGLRAVDACLRVADPEGIRRLRALAGRPLLASGDAGILRSLAAHPDRVFITRCGRIEVFAPGPDPAEAGSGPQSHVLPQLLRLGRTHAATAPIPQGWVPCGAFHPAHPARDRPGRPIPFDAGRHAAFALVLDAWGDPALVALRRTILAGQDPDPSHVNGRFARLALRAARAQRRAMAG</sequence>
<dbReference type="Proteomes" id="UP000185487">
    <property type="component" value="Chromosome"/>
</dbReference>
<dbReference type="KEGG" id="mphy:MCBMB27_01996"/>
<dbReference type="EMBL" id="CP015367">
    <property type="protein sequence ID" value="APT31287.1"/>
    <property type="molecule type" value="Genomic_DNA"/>
</dbReference>
<name>A0AAE8HT74_9HYPH</name>
<organism evidence="2 4">
    <name type="scientific">Methylobacterium phyllosphaerae</name>
    <dbReference type="NCBI Taxonomy" id="418223"/>
    <lineage>
        <taxon>Bacteria</taxon>
        <taxon>Pseudomonadati</taxon>
        <taxon>Pseudomonadota</taxon>
        <taxon>Alphaproteobacteria</taxon>
        <taxon>Hyphomicrobiales</taxon>
        <taxon>Methylobacteriaceae</taxon>
        <taxon>Methylobacterium</taxon>
    </lineage>
</organism>
<accession>A0AAE8HT74</accession>
<dbReference type="Pfam" id="PF21973">
    <property type="entry name" value="DUF6925"/>
    <property type="match status" value="1"/>
</dbReference>
<dbReference type="InterPro" id="IPR053838">
    <property type="entry name" value="DUF6925"/>
</dbReference>
<dbReference type="AlphaFoldDB" id="A0AAE8HT74"/>